<gene>
    <name evidence="4" type="ORF">EV695_3235</name>
</gene>
<evidence type="ECO:0000313" key="4">
    <source>
        <dbReference type="EMBL" id="TCJ85266.1"/>
    </source>
</evidence>
<dbReference type="AlphaFoldDB" id="A0A4R1EUA4"/>
<keyword evidence="5" id="KW-1185">Reference proteome</keyword>
<dbReference type="RefSeq" id="WP_131906967.1">
    <property type="nucleotide sequence ID" value="NZ_BAAAFU010000001.1"/>
</dbReference>
<proteinExistence type="predicted"/>
<dbReference type="OrthoDB" id="5625081at2"/>
<keyword evidence="2" id="KW-0472">Membrane</keyword>
<feature type="region of interest" description="Disordered" evidence="1">
    <location>
        <begin position="156"/>
        <end position="183"/>
    </location>
</feature>
<feature type="domain" description="Type 4 fimbrial biogenesis protein PilX N-terminal" evidence="3">
    <location>
        <begin position="18"/>
        <end position="56"/>
    </location>
</feature>
<feature type="transmembrane region" description="Helical" evidence="2">
    <location>
        <begin position="20"/>
        <end position="39"/>
    </location>
</feature>
<evidence type="ECO:0000256" key="2">
    <source>
        <dbReference type="SAM" id="Phobius"/>
    </source>
</evidence>
<reference evidence="4 5" key="1">
    <citation type="submission" date="2019-03" db="EMBL/GenBank/DDBJ databases">
        <title>Genomic Encyclopedia of Type Strains, Phase IV (KMG-IV): sequencing the most valuable type-strain genomes for metagenomic binning, comparative biology and taxonomic classification.</title>
        <authorList>
            <person name="Goeker M."/>
        </authorList>
    </citation>
    <scope>NUCLEOTIDE SEQUENCE [LARGE SCALE GENOMIC DNA]</scope>
    <source>
        <strain evidence="4 5">DSM 24830</strain>
    </source>
</reference>
<dbReference type="EMBL" id="SMFQ01000004">
    <property type="protein sequence ID" value="TCJ85266.1"/>
    <property type="molecule type" value="Genomic_DNA"/>
</dbReference>
<evidence type="ECO:0000259" key="3">
    <source>
        <dbReference type="Pfam" id="PF14341"/>
    </source>
</evidence>
<evidence type="ECO:0000313" key="5">
    <source>
        <dbReference type="Proteomes" id="UP000294887"/>
    </source>
</evidence>
<keyword evidence="2" id="KW-1133">Transmembrane helix</keyword>
<dbReference type="InterPro" id="IPR025746">
    <property type="entry name" value="PilX_N_dom"/>
</dbReference>
<evidence type="ECO:0000256" key="1">
    <source>
        <dbReference type="SAM" id="MobiDB-lite"/>
    </source>
</evidence>
<organism evidence="4 5">
    <name type="scientific">Cocleimonas flava</name>
    <dbReference type="NCBI Taxonomy" id="634765"/>
    <lineage>
        <taxon>Bacteria</taxon>
        <taxon>Pseudomonadati</taxon>
        <taxon>Pseudomonadota</taxon>
        <taxon>Gammaproteobacteria</taxon>
        <taxon>Thiotrichales</taxon>
        <taxon>Thiotrichaceae</taxon>
        <taxon>Cocleimonas</taxon>
    </lineage>
</organism>
<comment type="caution">
    <text evidence="4">The sequence shown here is derived from an EMBL/GenBank/DDBJ whole genome shotgun (WGS) entry which is preliminary data.</text>
</comment>
<accession>A0A4R1EUA4</accession>
<dbReference type="Proteomes" id="UP000294887">
    <property type="component" value="Unassembled WGS sequence"/>
</dbReference>
<dbReference type="Pfam" id="PF14341">
    <property type="entry name" value="PilX_N"/>
    <property type="match status" value="1"/>
</dbReference>
<name>A0A4R1EUA4_9GAMM</name>
<protein>
    <submittedName>
        <fullName evidence="4">PilX-like prepilin protein</fullName>
    </submittedName>
</protein>
<keyword evidence="2" id="KW-0812">Transmembrane</keyword>
<sequence>MLVINQNNKSLNSLKKQQGATLFTALVFLTLMTIITVSATKISVLDILVAGNDHQQMSIFHETENELTDFTATTKLITPLERQDAGLTFGNGGGKVNGVETDDNTFSFAGAPSGTVEIITDLEELYACLRDGVGSSIGPGVPNCRLYDFQIRKTSDKNKSVRDQHHRGAGKMVPNSKSKGSYL</sequence>